<reference evidence="1 2" key="1">
    <citation type="submission" date="2017-08" db="EMBL/GenBank/DDBJ databases">
        <title>Halovibrio sewagensis sp. nov., isolated from wastewater of high salinity.</title>
        <authorList>
            <person name="Dong X."/>
            <person name="Zhang G."/>
        </authorList>
    </citation>
    <scope>NUCLEOTIDE SEQUENCE [LARGE SCALE GENOMIC DNA]</scope>
    <source>
        <strain evidence="1 2">YL5-2</strain>
    </source>
</reference>
<comment type="caution">
    <text evidence="1">The sequence shown here is derived from an EMBL/GenBank/DDBJ whole genome shotgun (WGS) entry which is preliminary data.</text>
</comment>
<sequence length="145" mass="15897">MESQTLPKAELRLTVARLLELSYRKDEGITTRLVQEVGNVRLAVDENGKAQLSGKAGSVEFSASKLASELGVSIRRVKVLMSVTDSGDIRYNGSFNLGYASVSITGTIDIDEFLRSCSGLLCYAVRLLEGQKRERDRQLQKALGN</sequence>
<gene>
    <name evidence="1" type="ORF">CK501_11360</name>
</gene>
<name>A0A2A2F5H5_9GAMM</name>
<organism evidence="1 2">
    <name type="scientific">Halovibrio salipaludis</name>
    <dbReference type="NCBI Taxonomy" id="2032626"/>
    <lineage>
        <taxon>Bacteria</taxon>
        <taxon>Pseudomonadati</taxon>
        <taxon>Pseudomonadota</taxon>
        <taxon>Gammaproteobacteria</taxon>
        <taxon>Oceanospirillales</taxon>
        <taxon>Halomonadaceae</taxon>
        <taxon>Halovibrio</taxon>
    </lineage>
</organism>
<evidence type="ECO:0000313" key="2">
    <source>
        <dbReference type="Proteomes" id="UP000218896"/>
    </source>
</evidence>
<evidence type="ECO:0000313" key="1">
    <source>
        <dbReference type="EMBL" id="PAU79793.1"/>
    </source>
</evidence>
<protein>
    <submittedName>
        <fullName evidence="1">Uncharacterized protein</fullName>
    </submittedName>
</protein>
<dbReference type="EMBL" id="NSKD01000005">
    <property type="protein sequence ID" value="PAU79793.1"/>
    <property type="molecule type" value="Genomic_DNA"/>
</dbReference>
<dbReference type="RefSeq" id="WP_095617863.1">
    <property type="nucleotide sequence ID" value="NZ_NSKD01000005.1"/>
</dbReference>
<dbReference type="OrthoDB" id="6198235at2"/>
<dbReference type="AlphaFoldDB" id="A0A2A2F5H5"/>
<keyword evidence="2" id="KW-1185">Reference proteome</keyword>
<dbReference type="Proteomes" id="UP000218896">
    <property type="component" value="Unassembled WGS sequence"/>
</dbReference>
<proteinExistence type="predicted"/>
<accession>A0A2A2F5H5</accession>